<dbReference type="OrthoDB" id="3026777at2759"/>
<feature type="transmembrane region" description="Helical" evidence="6">
    <location>
        <begin position="271"/>
        <end position="289"/>
    </location>
</feature>
<evidence type="ECO:0000256" key="1">
    <source>
        <dbReference type="ARBA" id="ARBA00004141"/>
    </source>
</evidence>
<comment type="subcellular location">
    <subcellularLocation>
        <location evidence="1">Membrane</location>
        <topology evidence="1">Multi-pass membrane protein</topology>
    </subcellularLocation>
</comment>
<feature type="transmembrane region" description="Helical" evidence="6">
    <location>
        <begin position="215"/>
        <end position="234"/>
    </location>
</feature>
<feature type="transmembrane region" description="Helical" evidence="6">
    <location>
        <begin position="365"/>
        <end position="387"/>
    </location>
</feature>
<feature type="transmembrane region" description="Helical" evidence="6">
    <location>
        <begin position="428"/>
        <end position="454"/>
    </location>
</feature>
<feature type="transmembrane region" description="Helical" evidence="6">
    <location>
        <begin position="399"/>
        <end position="422"/>
    </location>
</feature>
<dbReference type="SUPFAM" id="SSF103473">
    <property type="entry name" value="MFS general substrate transporter"/>
    <property type="match status" value="1"/>
</dbReference>
<keyword evidence="3 6" id="KW-1133">Transmembrane helix</keyword>
<dbReference type="AlphaFoldDB" id="A0A8B8E1I3"/>
<dbReference type="RefSeq" id="XP_022333589.1">
    <property type="nucleotide sequence ID" value="XM_022477881.1"/>
</dbReference>
<proteinExistence type="predicted"/>
<keyword evidence="7" id="KW-1185">Reference proteome</keyword>
<reference evidence="8" key="1">
    <citation type="submission" date="2025-08" db="UniProtKB">
        <authorList>
            <consortium name="RefSeq"/>
        </authorList>
    </citation>
    <scope>IDENTIFICATION</scope>
    <source>
        <tissue evidence="8">Whole sample</tissue>
    </source>
</reference>
<dbReference type="InterPro" id="IPR036259">
    <property type="entry name" value="MFS_trans_sf"/>
</dbReference>
<evidence type="ECO:0000256" key="3">
    <source>
        <dbReference type="ARBA" id="ARBA00022989"/>
    </source>
</evidence>
<dbReference type="PANTHER" id="PTHR23507">
    <property type="entry name" value="ZGC:174356"/>
    <property type="match status" value="1"/>
</dbReference>
<feature type="transmembrane region" description="Helical" evidence="6">
    <location>
        <begin position="87"/>
        <end position="107"/>
    </location>
</feature>
<feature type="transmembrane region" description="Helical" evidence="6">
    <location>
        <begin position="309"/>
        <end position="328"/>
    </location>
</feature>
<feature type="transmembrane region" description="Helical" evidence="6">
    <location>
        <begin position="340"/>
        <end position="359"/>
    </location>
</feature>
<dbReference type="InterPro" id="IPR011701">
    <property type="entry name" value="MFS"/>
</dbReference>
<dbReference type="Gene3D" id="1.20.1250.20">
    <property type="entry name" value="MFS general substrate transporter like domains"/>
    <property type="match status" value="1"/>
</dbReference>
<feature type="transmembrane region" description="Helical" evidence="6">
    <location>
        <begin position="193"/>
        <end position="209"/>
    </location>
</feature>
<evidence type="ECO:0000256" key="4">
    <source>
        <dbReference type="ARBA" id="ARBA00023136"/>
    </source>
</evidence>
<dbReference type="Pfam" id="PF07690">
    <property type="entry name" value="MFS_1"/>
    <property type="match status" value="1"/>
</dbReference>
<evidence type="ECO:0000256" key="6">
    <source>
        <dbReference type="SAM" id="Phobius"/>
    </source>
</evidence>
<accession>A0A8B8E1I3</accession>
<dbReference type="Proteomes" id="UP000694844">
    <property type="component" value="Chromosome 4"/>
</dbReference>
<dbReference type="KEGG" id="cvn:111130688"/>
<dbReference type="GeneID" id="111130688"/>
<dbReference type="PANTHER" id="PTHR23507:SF1">
    <property type="entry name" value="FI18259P1-RELATED"/>
    <property type="match status" value="1"/>
</dbReference>
<keyword evidence="2 6" id="KW-0812">Transmembrane</keyword>
<sequence length="522" mass="58415">METMRRLARQSNALCMEMLAEVQPYLVEVAYFFFFLSRHMTLPLFQEYVQSEFYKQSNLKATVIEQFDVYSGNGSSLYNVAHRESTLAILSLQIAEGLPAVITVIILGAVSDKTSKRKILLWMPCLGGIVHSLIYVLILYTSWTLDGLFLASAIRGLSGSMTAFLAGSTFFAINTTQREKRSSRLAIQESLNGFAYAIANIMVGYWVQASGFHQPFWFTLICGCIAFLISFFLVKEVKVETNSANRYDTENCCIDTFKPMGRFFKCKERKLLIMWLAILAFQSYAWVHLGQINTLVLYFTGAPYHWQSHKVGVFLSVAMGVASLGVLFTPPVLRNWFSDIHITFGGLFSKAVGTLWLAVVQNEVVIYFAIFLLVLELIPFPMLRAVVANSINTADQGSLFALMHCGEGITYFLAPFMFQTLYADSIDYFTGFVFVLSVILLIIPVGLMIAIKFLETGQTGDYERMEGETEMATGESQPLPPTEEDKDISVIPVTSNQSEANQITTNQNVLSPGDTQEEPVDV</sequence>
<gene>
    <name evidence="8" type="primary">LOC111130688</name>
</gene>
<feature type="compositionally biased region" description="Polar residues" evidence="5">
    <location>
        <begin position="492"/>
        <end position="514"/>
    </location>
</feature>
<evidence type="ECO:0000256" key="5">
    <source>
        <dbReference type="SAM" id="MobiDB-lite"/>
    </source>
</evidence>
<evidence type="ECO:0000313" key="8">
    <source>
        <dbReference type="RefSeq" id="XP_022333589.1"/>
    </source>
</evidence>
<feature type="transmembrane region" description="Helical" evidence="6">
    <location>
        <begin position="149"/>
        <end position="173"/>
    </location>
</feature>
<evidence type="ECO:0000313" key="7">
    <source>
        <dbReference type="Proteomes" id="UP000694844"/>
    </source>
</evidence>
<feature type="transmembrane region" description="Helical" evidence="6">
    <location>
        <begin position="12"/>
        <end position="34"/>
    </location>
</feature>
<feature type="transmembrane region" description="Helical" evidence="6">
    <location>
        <begin position="119"/>
        <end position="143"/>
    </location>
</feature>
<name>A0A8B8E1I3_CRAVI</name>
<evidence type="ECO:0000256" key="2">
    <source>
        <dbReference type="ARBA" id="ARBA00022692"/>
    </source>
</evidence>
<dbReference type="GO" id="GO:0022857">
    <property type="term" value="F:transmembrane transporter activity"/>
    <property type="evidence" value="ECO:0007669"/>
    <property type="project" value="InterPro"/>
</dbReference>
<organism evidence="7 8">
    <name type="scientific">Crassostrea virginica</name>
    <name type="common">Eastern oyster</name>
    <dbReference type="NCBI Taxonomy" id="6565"/>
    <lineage>
        <taxon>Eukaryota</taxon>
        <taxon>Metazoa</taxon>
        <taxon>Spiralia</taxon>
        <taxon>Lophotrochozoa</taxon>
        <taxon>Mollusca</taxon>
        <taxon>Bivalvia</taxon>
        <taxon>Autobranchia</taxon>
        <taxon>Pteriomorphia</taxon>
        <taxon>Ostreida</taxon>
        <taxon>Ostreoidea</taxon>
        <taxon>Ostreidae</taxon>
        <taxon>Crassostrea</taxon>
    </lineage>
</organism>
<dbReference type="GO" id="GO:0016020">
    <property type="term" value="C:membrane"/>
    <property type="evidence" value="ECO:0007669"/>
    <property type="project" value="UniProtKB-SubCell"/>
</dbReference>
<keyword evidence="4 6" id="KW-0472">Membrane</keyword>
<protein>
    <submittedName>
        <fullName evidence="8">Proton-coupled folate transporter-like</fullName>
    </submittedName>
</protein>
<feature type="region of interest" description="Disordered" evidence="5">
    <location>
        <begin position="466"/>
        <end position="522"/>
    </location>
</feature>